<proteinExistence type="predicted"/>
<feature type="region of interest" description="Disordered" evidence="1">
    <location>
        <begin position="47"/>
        <end position="67"/>
    </location>
</feature>
<dbReference type="HOGENOM" id="CLU_2808725_0_0_0"/>
<dbReference type="AlphaFoldDB" id="D5ST41"/>
<protein>
    <submittedName>
        <fullName evidence="2">Uncharacterized protein</fullName>
    </submittedName>
</protein>
<evidence type="ECO:0000313" key="2">
    <source>
        <dbReference type="EMBL" id="ADG66809.1"/>
    </source>
</evidence>
<sequence>MNATEPSGEREPAGWPRRGFARLGDDSHKKLLKQQRVRDSFEFVAAARGEEKPAQRGRVPKPKKFGS</sequence>
<dbReference type="Proteomes" id="UP000002220">
    <property type="component" value="Chromosome"/>
</dbReference>
<dbReference type="KEGG" id="plm:Plim_0965"/>
<evidence type="ECO:0000313" key="3">
    <source>
        <dbReference type="Proteomes" id="UP000002220"/>
    </source>
</evidence>
<feature type="region of interest" description="Disordered" evidence="1">
    <location>
        <begin position="1"/>
        <end position="22"/>
    </location>
</feature>
<organism evidence="2 3">
    <name type="scientific">Planctopirus limnophila (strain ATCC 43296 / DSM 3776 / IFAM 1008 / Mu 290)</name>
    <name type="common">Planctomyces limnophilus</name>
    <dbReference type="NCBI Taxonomy" id="521674"/>
    <lineage>
        <taxon>Bacteria</taxon>
        <taxon>Pseudomonadati</taxon>
        <taxon>Planctomycetota</taxon>
        <taxon>Planctomycetia</taxon>
        <taxon>Planctomycetales</taxon>
        <taxon>Planctomycetaceae</taxon>
        <taxon>Planctopirus</taxon>
    </lineage>
</organism>
<evidence type="ECO:0000256" key="1">
    <source>
        <dbReference type="SAM" id="MobiDB-lite"/>
    </source>
</evidence>
<gene>
    <name evidence="2" type="ordered locus">Plim_0965</name>
</gene>
<accession>D5ST41</accession>
<feature type="compositionally biased region" description="Basic residues" evidence="1">
    <location>
        <begin position="58"/>
        <end position="67"/>
    </location>
</feature>
<name>D5ST41_PLAL2</name>
<dbReference type="EMBL" id="CP001744">
    <property type="protein sequence ID" value="ADG66809.1"/>
    <property type="molecule type" value="Genomic_DNA"/>
</dbReference>
<reference evidence="2 3" key="1">
    <citation type="journal article" date="2010" name="Stand. Genomic Sci.">
        <title>Complete genome sequence of Planctomyces limnophilus type strain (Mu 290).</title>
        <authorList>
            <person name="Labutti K."/>
            <person name="Sikorski J."/>
            <person name="Schneider S."/>
            <person name="Nolan M."/>
            <person name="Lucas S."/>
            <person name="Glavina Del Rio T."/>
            <person name="Tice H."/>
            <person name="Cheng J.F."/>
            <person name="Goodwin L."/>
            <person name="Pitluck S."/>
            <person name="Liolios K."/>
            <person name="Ivanova N."/>
            <person name="Mavromatis K."/>
            <person name="Mikhailova N."/>
            <person name="Pati A."/>
            <person name="Chen A."/>
            <person name="Palaniappan K."/>
            <person name="Land M."/>
            <person name="Hauser L."/>
            <person name="Chang Y.J."/>
            <person name="Jeffries C.D."/>
            <person name="Tindall B.J."/>
            <person name="Rohde M."/>
            <person name="Goker M."/>
            <person name="Woyke T."/>
            <person name="Bristow J."/>
            <person name="Eisen J.A."/>
            <person name="Markowitz V."/>
            <person name="Hugenholtz P."/>
            <person name="Kyrpides N.C."/>
            <person name="Klenk H.P."/>
            <person name="Lapidus A."/>
        </authorList>
    </citation>
    <scope>NUCLEOTIDE SEQUENCE [LARGE SCALE GENOMIC DNA]</scope>
    <source>
        <strain evidence="3">ATCC 43296 / DSM 3776 / IFAM 1008 / 290</strain>
    </source>
</reference>
<keyword evidence="3" id="KW-1185">Reference proteome</keyword>
<dbReference type="STRING" id="521674.Plim_0965"/>